<dbReference type="InterPro" id="IPR049492">
    <property type="entry name" value="BD-FAE-like_dom"/>
</dbReference>
<gene>
    <name evidence="4" type="ORF">WJX64_01175</name>
</gene>
<feature type="chain" id="PRO_5046121340" evidence="2">
    <location>
        <begin position="26"/>
        <end position="298"/>
    </location>
</feature>
<keyword evidence="2" id="KW-0732">Signal</keyword>
<keyword evidence="1 4" id="KW-0378">Hydrolase</keyword>
<feature type="signal peptide" evidence="2">
    <location>
        <begin position="1"/>
        <end position="25"/>
    </location>
</feature>
<comment type="caution">
    <text evidence="4">The sequence shown here is derived from an EMBL/GenBank/DDBJ whole genome shotgun (WGS) entry which is preliminary data.</text>
</comment>
<accession>A0ABU9VZJ5</accession>
<dbReference type="InterPro" id="IPR050300">
    <property type="entry name" value="GDXG_lipolytic_enzyme"/>
</dbReference>
<dbReference type="SUPFAM" id="SSF53474">
    <property type="entry name" value="alpha/beta-Hydrolases"/>
    <property type="match status" value="1"/>
</dbReference>
<dbReference type="Pfam" id="PF20434">
    <property type="entry name" value="BD-FAE"/>
    <property type="match status" value="1"/>
</dbReference>
<evidence type="ECO:0000313" key="4">
    <source>
        <dbReference type="EMBL" id="MEN1945151.1"/>
    </source>
</evidence>
<name>A0ABU9VZJ5_9MICO</name>
<dbReference type="RefSeq" id="WP_342111011.1">
    <property type="nucleotide sequence ID" value="NZ_JBCAUN010000001.1"/>
</dbReference>
<dbReference type="Gene3D" id="3.40.50.1820">
    <property type="entry name" value="alpha/beta hydrolase"/>
    <property type="match status" value="1"/>
</dbReference>
<dbReference type="PANTHER" id="PTHR48081:SF13">
    <property type="entry name" value="ALPHA_BETA HYDROLASE"/>
    <property type="match status" value="1"/>
</dbReference>
<dbReference type="InterPro" id="IPR029058">
    <property type="entry name" value="AB_hydrolase_fold"/>
</dbReference>
<evidence type="ECO:0000256" key="1">
    <source>
        <dbReference type="ARBA" id="ARBA00022801"/>
    </source>
</evidence>
<reference evidence="4 5" key="1">
    <citation type="submission" date="2024-03" db="EMBL/GenBank/DDBJ databases">
        <title>YIM 134122 draft genome.</title>
        <authorList>
            <person name="Zuo S."/>
            <person name="Xiong L."/>
        </authorList>
    </citation>
    <scope>NUCLEOTIDE SEQUENCE [LARGE SCALE GENOMIC DNA]</scope>
    <source>
        <strain evidence="4 5">YIM 134122</strain>
    </source>
</reference>
<sequence length="298" mass="30957">MTSARLALFVVVAMMLAGCSQPASAESDAGTGTDAGAAAVTVVEDLDFGAPDGIRLDVCLPSGSSAAPRPAIISVHGGGWSRGDKAQPQWRNACTWLASEGFVVFQPNYRLAPSHPFPAAIDDVTAALRWARADPQVARFGHDPARIGAFGDSAGGNLVSLLGTRGDGDTAVGTRVAAVVELSAPLDLTLSGLAIGDMGTAFQRMQLDYLDCAAFDGCVDARAASPMYQVDASDPPFYIAHAVDEFVPIEQAEEFVGLLESAGVDTTFVPISGSEHALGFLDDDLRASIGTWLRETLG</sequence>
<dbReference type="Proteomes" id="UP001425155">
    <property type="component" value="Unassembled WGS sequence"/>
</dbReference>
<proteinExistence type="predicted"/>
<dbReference type="EMBL" id="JBCLVG010000001">
    <property type="protein sequence ID" value="MEN1945151.1"/>
    <property type="molecule type" value="Genomic_DNA"/>
</dbReference>
<evidence type="ECO:0000259" key="3">
    <source>
        <dbReference type="Pfam" id="PF20434"/>
    </source>
</evidence>
<evidence type="ECO:0000313" key="5">
    <source>
        <dbReference type="Proteomes" id="UP001425155"/>
    </source>
</evidence>
<dbReference type="PROSITE" id="PS51257">
    <property type="entry name" value="PROKAR_LIPOPROTEIN"/>
    <property type="match status" value="1"/>
</dbReference>
<feature type="domain" description="BD-FAE-like" evidence="3">
    <location>
        <begin position="56"/>
        <end position="256"/>
    </location>
</feature>
<keyword evidence="5" id="KW-1185">Reference proteome</keyword>
<evidence type="ECO:0000256" key="2">
    <source>
        <dbReference type="SAM" id="SignalP"/>
    </source>
</evidence>
<dbReference type="PANTHER" id="PTHR48081">
    <property type="entry name" value="AB HYDROLASE SUPERFAMILY PROTEIN C4A8.06C"/>
    <property type="match status" value="1"/>
</dbReference>
<protein>
    <submittedName>
        <fullName evidence="4">Alpha/beta hydrolase</fullName>
    </submittedName>
</protein>
<organism evidence="4 5">
    <name type="scientific">Leifsonia stereocauli</name>
    <dbReference type="NCBI Taxonomy" id="3134136"/>
    <lineage>
        <taxon>Bacteria</taxon>
        <taxon>Bacillati</taxon>
        <taxon>Actinomycetota</taxon>
        <taxon>Actinomycetes</taxon>
        <taxon>Micrococcales</taxon>
        <taxon>Microbacteriaceae</taxon>
        <taxon>Leifsonia</taxon>
    </lineage>
</organism>
<dbReference type="GO" id="GO:0016787">
    <property type="term" value="F:hydrolase activity"/>
    <property type="evidence" value="ECO:0007669"/>
    <property type="project" value="UniProtKB-KW"/>
</dbReference>